<feature type="domain" description="NAD(P)-binding" evidence="2">
    <location>
        <begin position="15"/>
        <end position="237"/>
    </location>
</feature>
<name>A0AA38VEQ1_9PEZI</name>
<dbReference type="Pfam" id="PF13460">
    <property type="entry name" value="NAD_binding_10"/>
    <property type="match status" value="1"/>
</dbReference>
<evidence type="ECO:0000313" key="3">
    <source>
        <dbReference type="EMBL" id="KAJ9144765.1"/>
    </source>
</evidence>
<dbReference type="PANTHER" id="PTHR43355">
    <property type="entry name" value="FLAVIN REDUCTASE (NADPH)"/>
    <property type="match status" value="1"/>
</dbReference>
<comment type="similarity">
    <text evidence="1">Belongs to the avfA family.</text>
</comment>
<dbReference type="InterPro" id="IPR036291">
    <property type="entry name" value="NAD(P)-bd_dom_sf"/>
</dbReference>
<comment type="caution">
    <text evidence="3">The sequence shown here is derived from an EMBL/GenBank/DDBJ whole genome shotgun (WGS) entry which is preliminary data.</text>
</comment>
<reference evidence="3" key="1">
    <citation type="submission" date="2022-07" db="EMBL/GenBank/DDBJ databases">
        <title>Fungi with potential for degradation of polypropylene.</title>
        <authorList>
            <person name="Gostincar C."/>
        </authorList>
    </citation>
    <scope>NUCLEOTIDE SEQUENCE</scope>
    <source>
        <strain evidence="3">EXF-13287</strain>
    </source>
</reference>
<dbReference type="Gene3D" id="3.40.50.720">
    <property type="entry name" value="NAD(P)-binding Rossmann-like Domain"/>
    <property type="match status" value="1"/>
</dbReference>
<evidence type="ECO:0000259" key="2">
    <source>
        <dbReference type="Pfam" id="PF13460"/>
    </source>
</evidence>
<dbReference type="EMBL" id="JANBVN010000097">
    <property type="protein sequence ID" value="KAJ9144765.1"/>
    <property type="molecule type" value="Genomic_DNA"/>
</dbReference>
<gene>
    <name evidence="3" type="ORF">NKR19_g6379</name>
</gene>
<accession>A0AA38VEQ1</accession>
<dbReference type="InterPro" id="IPR051606">
    <property type="entry name" value="Polyketide_Oxido-like"/>
</dbReference>
<dbReference type="GO" id="GO:0004074">
    <property type="term" value="F:biliverdin reductase [NAD(P)H] activity"/>
    <property type="evidence" value="ECO:0007669"/>
    <property type="project" value="TreeGrafter"/>
</dbReference>
<evidence type="ECO:0000313" key="4">
    <source>
        <dbReference type="Proteomes" id="UP001174691"/>
    </source>
</evidence>
<dbReference type="AlphaFoldDB" id="A0AA38VEQ1"/>
<protein>
    <submittedName>
        <fullName evidence="3">NAD(P)-binding protein</fullName>
    </submittedName>
</protein>
<dbReference type="Proteomes" id="UP001174691">
    <property type="component" value="Unassembled WGS sequence"/>
</dbReference>
<sequence>MSTINTPKKTIFFLGATGGCGFATLRRCLEAGHSCIALCRIPSKLSARLSPSLLANLRLEEGNAHDPSAIARCLVNPSSPDRMVDMVISSIGLPINFKTFSIDDPHVCEKALRALLEALARVRKSGATTATGNSSPRIVTLSTNGIAETGRDFPLLEYPLYHVLLRVPHRDKKAMEDALVASGERWTVVRPALLTDGPAVGKVRAGVEDVAGRRVERSEIGYSISREDVGGWVFENLVQESDESWLHKAASITY</sequence>
<keyword evidence="4" id="KW-1185">Reference proteome</keyword>
<dbReference type="SUPFAM" id="SSF51735">
    <property type="entry name" value="NAD(P)-binding Rossmann-fold domains"/>
    <property type="match status" value="1"/>
</dbReference>
<dbReference type="GO" id="GO:0042602">
    <property type="term" value="F:riboflavin reductase (NADPH) activity"/>
    <property type="evidence" value="ECO:0007669"/>
    <property type="project" value="TreeGrafter"/>
</dbReference>
<organism evidence="3 4">
    <name type="scientific">Coniochaeta hoffmannii</name>
    <dbReference type="NCBI Taxonomy" id="91930"/>
    <lineage>
        <taxon>Eukaryota</taxon>
        <taxon>Fungi</taxon>
        <taxon>Dikarya</taxon>
        <taxon>Ascomycota</taxon>
        <taxon>Pezizomycotina</taxon>
        <taxon>Sordariomycetes</taxon>
        <taxon>Sordariomycetidae</taxon>
        <taxon>Coniochaetales</taxon>
        <taxon>Coniochaetaceae</taxon>
        <taxon>Coniochaeta</taxon>
    </lineage>
</organism>
<dbReference type="InterPro" id="IPR016040">
    <property type="entry name" value="NAD(P)-bd_dom"/>
</dbReference>
<dbReference type="PANTHER" id="PTHR43355:SF2">
    <property type="entry name" value="FLAVIN REDUCTASE (NADPH)"/>
    <property type="match status" value="1"/>
</dbReference>
<proteinExistence type="inferred from homology"/>
<evidence type="ECO:0000256" key="1">
    <source>
        <dbReference type="ARBA" id="ARBA00038376"/>
    </source>
</evidence>